<dbReference type="Proteomes" id="UP000194161">
    <property type="component" value="Chromosome"/>
</dbReference>
<organism evidence="11 12">
    <name type="scientific">Bordetella genomosp. 13</name>
    <dbReference type="NCBI Taxonomy" id="463040"/>
    <lineage>
        <taxon>Bacteria</taxon>
        <taxon>Pseudomonadati</taxon>
        <taxon>Pseudomonadota</taxon>
        <taxon>Betaproteobacteria</taxon>
        <taxon>Burkholderiales</taxon>
        <taxon>Alcaligenaceae</taxon>
        <taxon>Bordetella</taxon>
    </lineage>
</organism>
<dbReference type="GO" id="GO:0006099">
    <property type="term" value="P:tricarboxylic acid cycle"/>
    <property type="evidence" value="ECO:0007669"/>
    <property type="project" value="UniProtKB-UniRule"/>
</dbReference>
<accession>A0A1W6Z870</accession>
<comment type="similarity">
    <text evidence="4 9">Belongs to the MQO family.</text>
</comment>
<dbReference type="NCBIfam" id="NF003603">
    <property type="entry name" value="PRK05257.1-1"/>
    <property type="match status" value="1"/>
</dbReference>
<dbReference type="NCBIfam" id="NF003605">
    <property type="entry name" value="PRK05257.1-4"/>
    <property type="match status" value="1"/>
</dbReference>
<keyword evidence="8 9" id="KW-0560">Oxidoreductase</keyword>
<keyword evidence="6 9" id="KW-0285">Flavoprotein</keyword>
<keyword evidence="5 9" id="KW-0816">Tricarboxylic acid cycle</keyword>
<dbReference type="HAMAP" id="MF_00212">
    <property type="entry name" value="MQO"/>
    <property type="match status" value="1"/>
</dbReference>
<evidence type="ECO:0000256" key="5">
    <source>
        <dbReference type="ARBA" id="ARBA00022532"/>
    </source>
</evidence>
<comment type="pathway">
    <text evidence="3 9">Carbohydrate metabolism; tricarboxylic acid cycle; oxaloacetate from (S)-malate (quinone route): step 1/1.</text>
</comment>
<evidence type="ECO:0000256" key="9">
    <source>
        <dbReference type="HAMAP-Rule" id="MF_00212"/>
    </source>
</evidence>
<keyword evidence="12" id="KW-1185">Reference proteome</keyword>
<dbReference type="NCBIfam" id="NF009875">
    <property type="entry name" value="PRK13339.1"/>
    <property type="match status" value="1"/>
</dbReference>
<dbReference type="PANTHER" id="PTHR43104:SF2">
    <property type="entry name" value="L-2-HYDROXYGLUTARATE DEHYDROGENASE, MITOCHONDRIAL"/>
    <property type="match status" value="1"/>
</dbReference>
<evidence type="ECO:0000256" key="7">
    <source>
        <dbReference type="ARBA" id="ARBA00022827"/>
    </source>
</evidence>
<dbReference type="Pfam" id="PF06039">
    <property type="entry name" value="Mqo"/>
    <property type="match status" value="1"/>
</dbReference>
<dbReference type="EMBL" id="CP021111">
    <property type="protein sequence ID" value="ARP93320.1"/>
    <property type="molecule type" value="Genomic_DNA"/>
</dbReference>
<comment type="cofactor">
    <cofactor evidence="2 9">
        <name>FAD</name>
        <dbReference type="ChEBI" id="CHEBI:57692"/>
    </cofactor>
</comment>
<name>A0A1W6Z870_9BORD</name>
<dbReference type="STRING" id="463040.CAL15_02300"/>
<evidence type="ECO:0000256" key="4">
    <source>
        <dbReference type="ARBA" id="ARBA00006389"/>
    </source>
</evidence>
<comment type="catalytic activity">
    <reaction evidence="1 9">
        <text>(S)-malate + a quinone = a quinol + oxaloacetate</text>
        <dbReference type="Rhea" id="RHEA:46012"/>
        <dbReference type="ChEBI" id="CHEBI:15589"/>
        <dbReference type="ChEBI" id="CHEBI:16452"/>
        <dbReference type="ChEBI" id="CHEBI:24646"/>
        <dbReference type="ChEBI" id="CHEBI:132124"/>
        <dbReference type="EC" id="1.1.5.4"/>
    </reaction>
</comment>
<dbReference type="NCBIfam" id="NF003606">
    <property type="entry name" value="PRK05257.2-1"/>
    <property type="match status" value="1"/>
</dbReference>
<protein>
    <recommendedName>
        <fullName evidence="9">Probable malate:quinone oxidoreductase</fullName>
        <ecNumber evidence="9">1.1.5.4</ecNumber>
    </recommendedName>
    <alternativeName>
        <fullName evidence="9">MQO</fullName>
    </alternativeName>
    <alternativeName>
        <fullName evidence="9">Malate dehydrogenase [quinone]</fullName>
    </alternativeName>
</protein>
<evidence type="ECO:0000313" key="11">
    <source>
        <dbReference type="EMBL" id="ARP93320.1"/>
    </source>
</evidence>
<dbReference type="GO" id="GO:0008924">
    <property type="term" value="F:L-malate dehydrogenase (quinone) activity"/>
    <property type="evidence" value="ECO:0007669"/>
    <property type="project" value="UniProtKB-UniRule"/>
</dbReference>
<evidence type="ECO:0000256" key="10">
    <source>
        <dbReference type="SAM" id="MobiDB-lite"/>
    </source>
</evidence>
<dbReference type="NCBIfam" id="TIGR01320">
    <property type="entry name" value="mal_quin_oxido"/>
    <property type="match status" value="1"/>
</dbReference>
<evidence type="ECO:0000256" key="1">
    <source>
        <dbReference type="ARBA" id="ARBA00001139"/>
    </source>
</evidence>
<reference evidence="11 12" key="1">
    <citation type="submission" date="2017-05" db="EMBL/GenBank/DDBJ databases">
        <title>Complete and WGS of Bordetella genogroups.</title>
        <authorList>
            <person name="Spilker T."/>
            <person name="LiPuma J."/>
        </authorList>
    </citation>
    <scope>NUCLEOTIDE SEQUENCE [LARGE SCALE GENOMIC DNA]</scope>
    <source>
        <strain evidence="11 12">AU7206</strain>
    </source>
</reference>
<dbReference type="InterPro" id="IPR036188">
    <property type="entry name" value="FAD/NAD-bd_sf"/>
</dbReference>
<dbReference type="EC" id="1.1.5.4" evidence="9"/>
<dbReference type="PANTHER" id="PTHR43104">
    <property type="entry name" value="L-2-HYDROXYGLUTARATE DEHYDROGENASE, MITOCHONDRIAL"/>
    <property type="match status" value="1"/>
</dbReference>
<sequence>MSGPSSPRSITKLPSKSHADATARDSRKPFFTRRRFLGTALGAGAVALGYDYLTDDQYRAEQADRSVDVLLIGGGIMSATLGVYLSELEPDWSFEIFERLDDVAQESSNGWNNAGTGHSALCELNYTPMDVNGNVQITKAIEINEQFQISRQFWSHQVRRGVLGAPRQFINSTPHMNLVWGQNNVDFLHKRFQALQASPLFAGMQITTDPARIAEWVPIMMQGRQPGQTLAATRSPLGTDVNLGEITRQFYGHLAGSSRLKLSTGHEVRSITRNADGTWRVSAFDMKDDSKVQTVDARFVFIGAGGAALPLLQLSGIPEAGQYGGFPVGGAFLVTESPEIVSRHLAKVYGMAETGSPPMSVPHLDTRVLDGKTVLLFGPFATWSSKFLKEGSYFDLTASLTRENIIPSMQVGMHEFALVKYLAQQLSLSKEEQMDELRRYMPEARDEDWRLWQAGQRVQIIKNEPGKGGVLKLGTEIVMAEDRSIAALLGASPGGSTSPAIMLSLLERAFPDRVKTPAWQERLHRIIPSYGRKLNENPELLASVWRDTEEALQLAIPSPSLAGVQAGAAAPQNPAAVPKVSDIQL</sequence>
<dbReference type="SUPFAM" id="SSF51905">
    <property type="entry name" value="FAD/NAD(P)-binding domain"/>
    <property type="match status" value="1"/>
</dbReference>
<keyword evidence="7 9" id="KW-0274">FAD</keyword>
<gene>
    <name evidence="9" type="primary">mqo</name>
    <name evidence="11" type="ORF">CAL15_02300</name>
</gene>
<feature type="region of interest" description="Disordered" evidence="10">
    <location>
        <begin position="1"/>
        <end position="25"/>
    </location>
</feature>
<evidence type="ECO:0000256" key="2">
    <source>
        <dbReference type="ARBA" id="ARBA00001974"/>
    </source>
</evidence>
<dbReference type="InterPro" id="IPR006231">
    <property type="entry name" value="MQO"/>
</dbReference>
<dbReference type="AlphaFoldDB" id="A0A1W6Z870"/>
<dbReference type="KEGG" id="bgm:CAL15_02300"/>
<evidence type="ECO:0000256" key="3">
    <source>
        <dbReference type="ARBA" id="ARBA00005012"/>
    </source>
</evidence>
<evidence type="ECO:0000256" key="6">
    <source>
        <dbReference type="ARBA" id="ARBA00022630"/>
    </source>
</evidence>
<dbReference type="GO" id="GO:0047545">
    <property type="term" value="F:(S)-2-hydroxyglutarate dehydrogenase activity"/>
    <property type="evidence" value="ECO:0007669"/>
    <property type="project" value="TreeGrafter"/>
</dbReference>
<evidence type="ECO:0000256" key="8">
    <source>
        <dbReference type="ARBA" id="ARBA00023002"/>
    </source>
</evidence>
<dbReference type="UniPathway" id="UPA00223">
    <property type="reaction ID" value="UER01008"/>
</dbReference>
<feature type="compositionally biased region" description="Polar residues" evidence="10">
    <location>
        <begin position="1"/>
        <end position="14"/>
    </location>
</feature>
<evidence type="ECO:0000313" key="12">
    <source>
        <dbReference type="Proteomes" id="UP000194161"/>
    </source>
</evidence>
<proteinExistence type="inferred from homology"/>
<dbReference type="NCBIfam" id="NF003611">
    <property type="entry name" value="PRK05257.3-2"/>
    <property type="match status" value="1"/>
</dbReference>